<gene>
    <name evidence="1" type="ORF">ACFFV7_12245</name>
</gene>
<dbReference type="Proteomes" id="UP001589647">
    <property type="component" value="Unassembled WGS sequence"/>
</dbReference>
<keyword evidence="2" id="KW-1185">Reference proteome</keyword>
<sequence>MTLEMDVVTAIDQYFARYGRRRHRLARLYRSTVEFMVDEYGTEALDRLEMDIQCPCCDQEQDRVERLSWMKSKYRRRNNARQRT</sequence>
<name>A0ABV5ICZ9_9ACTN</name>
<proteinExistence type="predicted"/>
<comment type="caution">
    <text evidence="1">The sequence shown here is derived from an EMBL/GenBank/DDBJ whole genome shotgun (WGS) entry which is preliminary data.</text>
</comment>
<dbReference type="RefSeq" id="WP_189647228.1">
    <property type="nucleotide sequence ID" value="NZ_BMRC01000004.1"/>
</dbReference>
<organism evidence="1 2">
    <name type="scientific">Nonomuraea spiralis</name>
    <dbReference type="NCBI Taxonomy" id="46182"/>
    <lineage>
        <taxon>Bacteria</taxon>
        <taxon>Bacillati</taxon>
        <taxon>Actinomycetota</taxon>
        <taxon>Actinomycetes</taxon>
        <taxon>Streptosporangiales</taxon>
        <taxon>Streptosporangiaceae</taxon>
        <taxon>Nonomuraea</taxon>
    </lineage>
</organism>
<evidence type="ECO:0000313" key="2">
    <source>
        <dbReference type="Proteomes" id="UP001589647"/>
    </source>
</evidence>
<reference evidence="1 2" key="1">
    <citation type="submission" date="2024-09" db="EMBL/GenBank/DDBJ databases">
        <authorList>
            <person name="Sun Q."/>
            <person name="Mori K."/>
        </authorList>
    </citation>
    <scope>NUCLEOTIDE SEQUENCE [LARGE SCALE GENOMIC DNA]</scope>
    <source>
        <strain evidence="1 2">CCM 3426</strain>
    </source>
</reference>
<evidence type="ECO:0000313" key="1">
    <source>
        <dbReference type="EMBL" id="MFB9201963.1"/>
    </source>
</evidence>
<accession>A0ABV5ICZ9</accession>
<dbReference type="EMBL" id="JBHMEI010000006">
    <property type="protein sequence ID" value="MFB9201963.1"/>
    <property type="molecule type" value="Genomic_DNA"/>
</dbReference>
<protein>
    <submittedName>
        <fullName evidence="1">Uncharacterized protein</fullName>
    </submittedName>
</protein>